<evidence type="ECO:0000313" key="3">
    <source>
        <dbReference type="Proteomes" id="UP000038204"/>
    </source>
</evidence>
<dbReference type="EMBL" id="CQBK01000009">
    <property type="protein sequence ID" value="CNH80997.1"/>
    <property type="molecule type" value="Genomic_DNA"/>
</dbReference>
<reference evidence="2 3" key="1">
    <citation type="submission" date="2015-03" db="EMBL/GenBank/DDBJ databases">
        <authorList>
            <person name="Murphy D."/>
        </authorList>
    </citation>
    <scope>NUCLEOTIDE SEQUENCE [LARGE SCALE GENOMIC DNA]</scope>
    <source>
        <strain evidence="2 3">Y233</strain>
    </source>
</reference>
<gene>
    <name evidence="2" type="ORF">ERS008667_01591</name>
</gene>
<dbReference type="InterPro" id="IPR006949">
    <property type="entry name" value="Barrel_Baseplate_J-like"/>
</dbReference>
<dbReference type="PANTHER" id="PTHR37829">
    <property type="entry name" value="PHAGE-LIKE ELEMENT PBSX PROTEIN XKDT"/>
    <property type="match status" value="1"/>
</dbReference>
<dbReference type="PANTHER" id="PTHR37829:SF3">
    <property type="entry name" value="PROTEIN JAYE-RELATED"/>
    <property type="match status" value="1"/>
</dbReference>
<evidence type="ECO:0000313" key="2">
    <source>
        <dbReference type="EMBL" id="CNH80997.1"/>
    </source>
</evidence>
<feature type="domain" description="Baseplate protein J-like barrel" evidence="1">
    <location>
        <begin position="95"/>
        <end position="174"/>
    </location>
</feature>
<evidence type="ECO:0000259" key="1">
    <source>
        <dbReference type="Pfam" id="PF04865"/>
    </source>
</evidence>
<dbReference type="Proteomes" id="UP000038204">
    <property type="component" value="Unassembled WGS sequence"/>
</dbReference>
<dbReference type="RefSeq" id="WP_049598944.1">
    <property type="nucleotide sequence ID" value="NZ_CPZI01000037.1"/>
</dbReference>
<accession>A0A0T9PT88</accession>
<dbReference type="AlphaFoldDB" id="A0A0T9PT88"/>
<protein>
    <submittedName>
        <fullName evidence="2">Uncharacterized homolog of phage Mu protein gp47</fullName>
    </submittedName>
</protein>
<dbReference type="InterPro" id="IPR052399">
    <property type="entry name" value="Phage_Baseplate_Assmbl_Protein"/>
</dbReference>
<name>A0A0T9PT88_9GAMM</name>
<proteinExistence type="predicted"/>
<dbReference type="Pfam" id="PF04865">
    <property type="entry name" value="Baseplate_J"/>
    <property type="match status" value="1"/>
</dbReference>
<organism evidence="2 3">
    <name type="scientific">Yersinia similis</name>
    <dbReference type="NCBI Taxonomy" id="367190"/>
    <lineage>
        <taxon>Bacteria</taxon>
        <taxon>Pseudomonadati</taxon>
        <taxon>Pseudomonadota</taxon>
        <taxon>Gammaproteobacteria</taxon>
        <taxon>Enterobacterales</taxon>
        <taxon>Yersiniaceae</taxon>
        <taxon>Yersinia</taxon>
    </lineage>
</organism>
<sequence>MATINRYGVTGTTLSEYLDTMRQHYLAIDDGWNINPESPDGLAIAIWCEVLANLDEAVINAYHAADPHSAIDQQLDRIAAFAGIKRKSATYSTVTVNFHGIAFTPVRAGTLIRNRVTNTLWATDGDILTDAAGNATVNATCTLAGAQGANSDNLTIIATPIGGITAVTNGATASMGLDKETNNAFRIRRNESVALPGSNQIDNIYAALVNIEDVKRARIYENVEDQADENGIFGHSMAIFVDGGSIEDVICSIATNKSPGCGLNRYNTFPNKISLDTVTPKGNPITVTFFRPQLVPVYAKVEVVSNAEFIDDEIKQAIVEYSITGFDQTNGFSKLGFKIGENIGAGRLFTPVNHLVAGNGFVNAITVGTTIEQASNSVVRIAFNQLGIFSAENIEVVYV</sequence>